<reference evidence="3 4" key="1">
    <citation type="journal article" date="2015" name="Int. J. Syst. Evol. Microbiol.">
        <title>Roseomonas oryzae sp. nov., isolated from paddy rhizosphere soil.</title>
        <authorList>
            <person name="Ramaprasad E.V."/>
            <person name="Sasikala Ch."/>
            <person name="Ramana Ch.V."/>
        </authorList>
    </citation>
    <scope>NUCLEOTIDE SEQUENCE [LARGE SCALE GENOMIC DNA]</scope>
    <source>
        <strain evidence="3 4">KCTC 42542</strain>
    </source>
</reference>
<feature type="domain" description="UspA" evidence="2">
    <location>
        <begin position="202"/>
        <end position="324"/>
    </location>
</feature>
<dbReference type="PANTHER" id="PTHR46268">
    <property type="entry name" value="STRESS RESPONSE PROTEIN NHAX"/>
    <property type="match status" value="1"/>
</dbReference>
<evidence type="ECO:0000313" key="3">
    <source>
        <dbReference type="EMBL" id="KAA2213694.1"/>
    </source>
</evidence>
<comment type="similarity">
    <text evidence="1">Belongs to the universal stress protein A family.</text>
</comment>
<dbReference type="Gene3D" id="3.40.50.12370">
    <property type="match status" value="1"/>
</dbReference>
<dbReference type="Proteomes" id="UP000322110">
    <property type="component" value="Unassembled WGS sequence"/>
</dbReference>
<sequence>MRVVPRRRMAGKAIRAASASCLIRISVRPQRSCQPAAGAGARAGERIMSFKNILVHLAAAETDGPALRAAAVLARQHQARLTGLHAYSLDWALLAATGEYINPHTLDAILAEGRRTAANKAAQIQAQFERVLLEEAVPGAWRSVEGAVEVVLVQQARLADLAVFGLGAAGGMEAELAETVLFQSGQPVLLVPQAPSRPFDPRRILVGWSNTRESARAIRDALPLLRQAEAVRVLSIATEADAMEPASAQAEAMARHLALHGVKASGAAGPAQSGAVQDALLNASADFGAGLLVIGGYGHGRLREMVLGGVTRSLFRGATLPVLLSH</sequence>
<keyword evidence="4" id="KW-1185">Reference proteome</keyword>
<protein>
    <submittedName>
        <fullName evidence="3">Universal stress protein</fullName>
    </submittedName>
</protein>
<dbReference type="InterPro" id="IPR006016">
    <property type="entry name" value="UspA"/>
</dbReference>
<dbReference type="PANTHER" id="PTHR46268:SF15">
    <property type="entry name" value="UNIVERSAL STRESS PROTEIN HP_0031"/>
    <property type="match status" value="1"/>
</dbReference>
<dbReference type="SUPFAM" id="SSF52402">
    <property type="entry name" value="Adenine nucleotide alpha hydrolases-like"/>
    <property type="match status" value="2"/>
</dbReference>
<evidence type="ECO:0000256" key="1">
    <source>
        <dbReference type="ARBA" id="ARBA00008791"/>
    </source>
</evidence>
<dbReference type="PRINTS" id="PR01438">
    <property type="entry name" value="UNVRSLSTRESS"/>
</dbReference>
<dbReference type="Pfam" id="PF00582">
    <property type="entry name" value="Usp"/>
    <property type="match status" value="1"/>
</dbReference>
<name>A0A5B2THV8_9PROT</name>
<evidence type="ECO:0000313" key="4">
    <source>
        <dbReference type="Proteomes" id="UP000322110"/>
    </source>
</evidence>
<evidence type="ECO:0000259" key="2">
    <source>
        <dbReference type="Pfam" id="PF00582"/>
    </source>
</evidence>
<dbReference type="InterPro" id="IPR006015">
    <property type="entry name" value="Universal_stress_UspA"/>
</dbReference>
<dbReference type="EMBL" id="VUKA01000002">
    <property type="protein sequence ID" value="KAA2213694.1"/>
    <property type="molecule type" value="Genomic_DNA"/>
</dbReference>
<proteinExistence type="inferred from homology"/>
<gene>
    <name evidence="3" type="ORF">F0Q34_06380</name>
</gene>
<organism evidence="3 4">
    <name type="scientific">Teichococcus oryzae</name>
    <dbReference type="NCBI Taxonomy" id="1608942"/>
    <lineage>
        <taxon>Bacteria</taxon>
        <taxon>Pseudomonadati</taxon>
        <taxon>Pseudomonadota</taxon>
        <taxon>Alphaproteobacteria</taxon>
        <taxon>Acetobacterales</taxon>
        <taxon>Roseomonadaceae</taxon>
        <taxon>Roseomonas</taxon>
    </lineage>
</organism>
<dbReference type="CDD" id="cd00293">
    <property type="entry name" value="USP-like"/>
    <property type="match status" value="1"/>
</dbReference>
<accession>A0A5B2THV8</accession>
<dbReference type="AlphaFoldDB" id="A0A5B2THV8"/>
<comment type="caution">
    <text evidence="3">The sequence shown here is derived from an EMBL/GenBank/DDBJ whole genome shotgun (WGS) entry which is preliminary data.</text>
</comment>